<gene>
    <name evidence="1" type="ORF">POKY_77</name>
</gene>
<keyword evidence="2" id="KW-1185">Reference proteome</keyword>
<reference evidence="1" key="1">
    <citation type="submission" date="2021-10" db="EMBL/GenBank/DDBJ databases">
        <authorList>
            <person name="Rolfson A."/>
            <person name="Kim M."/>
            <person name="Sork C."/>
            <person name="Stoker T.S."/>
            <person name="Thompson D.W."/>
            <person name="Newey C."/>
            <person name="Soule S."/>
            <person name="Grose J.H."/>
        </authorList>
    </citation>
    <scope>NUCLEOTIDE SEQUENCE</scope>
</reference>
<evidence type="ECO:0000313" key="1">
    <source>
        <dbReference type="EMBL" id="UGO52316.1"/>
    </source>
</evidence>
<evidence type="ECO:0000313" key="2">
    <source>
        <dbReference type="Proteomes" id="UP000828055"/>
    </source>
</evidence>
<name>A0AC61TPH7_9CAUD</name>
<accession>A0AC61TPH7</accession>
<protein>
    <submittedName>
        <fullName evidence="1">Uncharacterized protein</fullName>
    </submittedName>
</protein>
<sequence>MPRYNANTNQREEITMVNIRKIRVGTKFLVTYAIPDSGMKKGQIVKVDSKRFGIPGINGYLINRDLGFDGFAIRALEGIVATLKRITNHRGCPIKTIKAPINYGKLDNRRIRRLARNALKFRGVGDDFYYGYKRIARNAGK</sequence>
<dbReference type="Proteomes" id="UP000828055">
    <property type="component" value="Segment"/>
</dbReference>
<organism evidence="1 2">
    <name type="scientific">Escherichia phage vB_EcoD_Poky</name>
    <dbReference type="NCBI Taxonomy" id="2902673"/>
    <lineage>
        <taxon>Viruses</taxon>
        <taxon>Duplodnaviria</taxon>
        <taxon>Heunggongvirae</taxon>
        <taxon>Uroviricota</taxon>
        <taxon>Caudoviricetes</taxon>
        <taxon>Drexlerviridae</taxon>
        <taxon>Tempevirinae</taxon>
        <taxon>Warwickvirus</taxon>
        <taxon>Warwickvirus poky</taxon>
    </lineage>
</organism>
<proteinExistence type="predicted"/>
<dbReference type="EMBL" id="OL539445">
    <property type="protein sequence ID" value="UGO52316.1"/>
    <property type="molecule type" value="Genomic_DNA"/>
</dbReference>